<organism evidence="2 3">
    <name type="scientific">Diploscapter pachys</name>
    <dbReference type="NCBI Taxonomy" id="2018661"/>
    <lineage>
        <taxon>Eukaryota</taxon>
        <taxon>Metazoa</taxon>
        <taxon>Ecdysozoa</taxon>
        <taxon>Nematoda</taxon>
        <taxon>Chromadorea</taxon>
        <taxon>Rhabditida</taxon>
        <taxon>Rhabditina</taxon>
        <taxon>Rhabditomorpha</taxon>
        <taxon>Rhabditoidea</taxon>
        <taxon>Rhabditidae</taxon>
        <taxon>Diploscapter</taxon>
    </lineage>
</organism>
<evidence type="ECO:0000256" key="1">
    <source>
        <dbReference type="SAM" id="MobiDB-lite"/>
    </source>
</evidence>
<dbReference type="Proteomes" id="UP000218231">
    <property type="component" value="Unassembled WGS sequence"/>
</dbReference>
<feature type="compositionally biased region" description="Basic and acidic residues" evidence="1">
    <location>
        <begin position="87"/>
        <end position="98"/>
    </location>
</feature>
<accession>A0A2A2M494</accession>
<feature type="region of interest" description="Disordered" evidence="1">
    <location>
        <begin position="46"/>
        <end position="98"/>
    </location>
</feature>
<gene>
    <name evidence="2" type="ORF">WR25_15376</name>
</gene>
<proteinExistence type="predicted"/>
<sequence>MRGADRNRADGTQAVQEAEGEDEADRIAFQRRQRLGESRLFLRALHPAVRAEAPPRREEQLVGDERPARRRDHRAGQRQHAFMREQAAGEHHRLAFDPRAQEDGGQAVFGDQCLDAQPLIPICPNPNCHSTKACSSAASRNDSKRPDFPPCPAPMLVFSSSTLSSVLVERSLAAHFAGSQ</sequence>
<comment type="caution">
    <text evidence="2">The sequence shown here is derived from an EMBL/GenBank/DDBJ whole genome shotgun (WGS) entry which is preliminary data.</text>
</comment>
<evidence type="ECO:0000313" key="2">
    <source>
        <dbReference type="EMBL" id="PAV93125.1"/>
    </source>
</evidence>
<protein>
    <submittedName>
        <fullName evidence="2">Uncharacterized protein</fullName>
    </submittedName>
</protein>
<feature type="compositionally biased region" description="Basic and acidic residues" evidence="1">
    <location>
        <begin position="53"/>
        <end position="67"/>
    </location>
</feature>
<feature type="region of interest" description="Disordered" evidence="1">
    <location>
        <begin position="1"/>
        <end position="26"/>
    </location>
</feature>
<reference evidence="2 3" key="1">
    <citation type="journal article" date="2017" name="Curr. Biol.">
        <title>Genome architecture and evolution of a unichromosomal asexual nematode.</title>
        <authorList>
            <person name="Fradin H."/>
            <person name="Zegar C."/>
            <person name="Gutwein M."/>
            <person name="Lucas J."/>
            <person name="Kovtun M."/>
            <person name="Corcoran D."/>
            <person name="Baugh L.R."/>
            <person name="Kiontke K."/>
            <person name="Gunsalus K."/>
            <person name="Fitch D.H."/>
            <person name="Piano F."/>
        </authorList>
    </citation>
    <scope>NUCLEOTIDE SEQUENCE [LARGE SCALE GENOMIC DNA]</scope>
    <source>
        <strain evidence="2">PF1309</strain>
    </source>
</reference>
<dbReference type="EMBL" id="LIAE01005701">
    <property type="protein sequence ID" value="PAV93125.1"/>
    <property type="molecule type" value="Genomic_DNA"/>
</dbReference>
<dbReference type="AlphaFoldDB" id="A0A2A2M494"/>
<feature type="compositionally biased region" description="Basic residues" evidence="1">
    <location>
        <begin position="68"/>
        <end position="77"/>
    </location>
</feature>
<name>A0A2A2M494_9BILA</name>
<evidence type="ECO:0000313" key="3">
    <source>
        <dbReference type="Proteomes" id="UP000218231"/>
    </source>
</evidence>
<keyword evidence="3" id="KW-1185">Reference proteome</keyword>